<evidence type="ECO:0000256" key="3">
    <source>
        <dbReference type="SAM" id="MobiDB-lite"/>
    </source>
</evidence>
<feature type="compositionally biased region" description="Low complexity" evidence="3">
    <location>
        <begin position="363"/>
        <end position="373"/>
    </location>
</feature>
<dbReference type="PROSITE" id="PS00354">
    <property type="entry name" value="HMGI_Y"/>
    <property type="match status" value="1"/>
</dbReference>
<evidence type="ECO:0000256" key="1">
    <source>
        <dbReference type="ARBA" id="ARBA00004123"/>
    </source>
</evidence>
<protein>
    <submittedName>
        <fullName evidence="4">Kinetochore complex Sim4 subunit Fta1-domain-containing protein</fullName>
    </submittedName>
</protein>
<dbReference type="EMBL" id="MCFA01000078">
    <property type="protein sequence ID" value="ORY10059.1"/>
    <property type="molecule type" value="Genomic_DNA"/>
</dbReference>
<organism evidence="4 5">
    <name type="scientific">Clohesyomyces aquaticus</name>
    <dbReference type="NCBI Taxonomy" id="1231657"/>
    <lineage>
        <taxon>Eukaryota</taxon>
        <taxon>Fungi</taxon>
        <taxon>Dikarya</taxon>
        <taxon>Ascomycota</taxon>
        <taxon>Pezizomycotina</taxon>
        <taxon>Dothideomycetes</taxon>
        <taxon>Pleosporomycetidae</taxon>
        <taxon>Pleosporales</taxon>
        <taxon>Lindgomycetaceae</taxon>
        <taxon>Clohesyomyces</taxon>
    </lineage>
</organism>
<evidence type="ECO:0000256" key="2">
    <source>
        <dbReference type="ARBA" id="ARBA00023242"/>
    </source>
</evidence>
<accession>A0A1Y1ZIP1</accession>
<comment type="subcellular location">
    <subcellularLocation>
        <location evidence="1">Nucleus</location>
    </subcellularLocation>
</comment>
<dbReference type="InterPro" id="IPR000637">
    <property type="entry name" value="HMGI/Y_DNA-bd_CS"/>
</dbReference>
<dbReference type="Proteomes" id="UP000193144">
    <property type="component" value="Unassembled WGS sequence"/>
</dbReference>
<keyword evidence="2" id="KW-0539">Nucleus</keyword>
<dbReference type="AlphaFoldDB" id="A0A1Y1ZIP1"/>
<dbReference type="Pfam" id="PF13092">
    <property type="entry name" value="CENP-L"/>
    <property type="match status" value="1"/>
</dbReference>
<evidence type="ECO:0000313" key="4">
    <source>
        <dbReference type="EMBL" id="ORY10059.1"/>
    </source>
</evidence>
<sequence>MAEIPLYPLYNTSYQLYRVSPLHHGDSPLLNDRTLRTHARRLRDLLKGDNVRGVDVDFAGTEGALPKLGPLEECNWDLVGDEDAWIDRHRQSVDPDASQLSSVLSPDRARGIGVELGYEKTAYNALLLRDPGTTPSPEGFTSLPLLMVKMPAAIREVFLNYLKTAFDAHVAPLRLPSTFLASTLETYFRHLGESTSTQKIQHVIQQLKVQLTFPQSTSLLKHIEVTIASHDVPGFISRGKLLATTNQKPFTAALSRYIQKHLAFDLSNPKVYISRIQCGAFVLQTDRLKLMLPEGLSDVSFDEDSSAVESSAAQLAVQEIYSSLIREATGTGKFLPESIVEELRSSTPSSVGSGRRGRRKRAVSTTASSSAATKRPRGRPKTVNGGLSAQEDEEMADA</sequence>
<feature type="region of interest" description="Disordered" evidence="3">
    <location>
        <begin position="345"/>
        <end position="398"/>
    </location>
</feature>
<proteinExistence type="predicted"/>
<evidence type="ECO:0000313" key="5">
    <source>
        <dbReference type="Proteomes" id="UP000193144"/>
    </source>
</evidence>
<dbReference type="GO" id="GO:0006355">
    <property type="term" value="P:regulation of DNA-templated transcription"/>
    <property type="evidence" value="ECO:0007669"/>
    <property type="project" value="InterPro"/>
</dbReference>
<dbReference type="InterPro" id="IPR025204">
    <property type="entry name" value="CENP-L"/>
</dbReference>
<dbReference type="OrthoDB" id="8864979at2759"/>
<keyword evidence="5" id="KW-1185">Reference proteome</keyword>
<comment type="caution">
    <text evidence="4">The sequence shown here is derived from an EMBL/GenBank/DDBJ whole genome shotgun (WGS) entry which is preliminary data.</text>
</comment>
<dbReference type="GO" id="GO:0005634">
    <property type="term" value="C:nucleus"/>
    <property type="evidence" value="ECO:0007669"/>
    <property type="project" value="UniProtKB-SubCell"/>
</dbReference>
<name>A0A1Y1ZIP1_9PLEO</name>
<dbReference type="STRING" id="1231657.A0A1Y1ZIP1"/>
<reference evidence="4 5" key="1">
    <citation type="submission" date="2016-07" db="EMBL/GenBank/DDBJ databases">
        <title>Pervasive Adenine N6-methylation of Active Genes in Fungi.</title>
        <authorList>
            <consortium name="DOE Joint Genome Institute"/>
            <person name="Mondo S.J."/>
            <person name="Dannebaum R.O."/>
            <person name="Kuo R.C."/>
            <person name="Labutti K."/>
            <person name="Haridas S."/>
            <person name="Kuo A."/>
            <person name="Salamov A."/>
            <person name="Ahrendt S.R."/>
            <person name="Lipzen A."/>
            <person name="Sullivan W."/>
            <person name="Andreopoulos W.B."/>
            <person name="Clum A."/>
            <person name="Lindquist E."/>
            <person name="Daum C."/>
            <person name="Ramamoorthy G.K."/>
            <person name="Gryganskyi A."/>
            <person name="Culley D."/>
            <person name="Magnuson J.K."/>
            <person name="James T.Y."/>
            <person name="O'Malley M.A."/>
            <person name="Stajich J.E."/>
            <person name="Spatafora J.W."/>
            <person name="Visel A."/>
            <person name="Grigoriev I.V."/>
        </authorList>
    </citation>
    <scope>NUCLEOTIDE SEQUENCE [LARGE SCALE GENOMIC DNA]</scope>
    <source>
        <strain evidence="4 5">CBS 115471</strain>
    </source>
</reference>
<gene>
    <name evidence="4" type="ORF">BCR34DRAFT_567461</name>
</gene>